<evidence type="ECO:0000256" key="6">
    <source>
        <dbReference type="ARBA" id="ARBA00022741"/>
    </source>
</evidence>
<evidence type="ECO:0000256" key="9">
    <source>
        <dbReference type="ARBA" id="ARBA00023136"/>
    </source>
</evidence>
<evidence type="ECO:0000256" key="14">
    <source>
        <dbReference type="RuleBase" id="RU000405"/>
    </source>
</evidence>
<comment type="catalytic activity">
    <reaction evidence="1 15">
        <text>GTP = 3',5'-cyclic GMP + diphosphate</text>
        <dbReference type="Rhea" id="RHEA:13665"/>
        <dbReference type="ChEBI" id="CHEBI:33019"/>
        <dbReference type="ChEBI" id="CHEBI:37565"/>
        <dbReference type="ChEBI" id="CHEBI:57746"/>
        <dbReference type="EC" id="4.6.1.2"/>
    </reaction>
</comment>
<dbReference type="EMBL" id="JAFNEN010000189">
    <property type="protein sequence ID" value="KAG8190273.1"/>
    <property type="molecule type" value="Genomic_DNA"/>
</dbReference>
<dbReference type="InterPro" id="IPR001054">
    <property type="entry name" value="A/G_cyclase"/>
</dbReference>
<feature type="domain" description="Protein kinase" evidence="18">
    <location>
        <begin position="526"/>
        <end position="824"/>
    </location>
</feature>
<reference evidence="20 21" key="1">
    <citation type="journal article" date="2022" name="Nat. Ecol. Evol.">
        <title>A masculinizing supergene underlies an exaggerated male reproductive morph in a spider.</title>
        <authorList>
            <person name="Hendrickx F."/>
            <person name="De Corte Z."/>
            <person name="Sonet G."/>
            <person name="Van Belleghem S.M."/>
            <person name="Kostlbacher S."/>
            <person name="Vangestel C."/>
        </authorList>
    </citation>
    <scope>NUCLEOTIDE SEQUENCE [LARGE SCALE GENOMIC DNA]</scope>
    <source>
        <strain evidence="20">W744_W776</strain>
    </source>
</reference>
<feature type="compositionally biased region" description="Polar residues" evidence="16">
    <location>
        <begin position="1332"/>
        <end position="1344"/>
    </location>
</feature>
<feature type="chain" id="PRO_5043473549" description="Guanylate cyclase" evidence="17">
    <location>
        <begin position="26"/>
        <end position="1352"/>
    </location>
</feature>
<dbReference type="InterPro" id="IPR018297">
    <property type="entry name" value="A/G_cyclase_CS"/>
</dbReference>
<keyword evidence="5 17" id="KW-0732">Signal</keyword>
<keyword evidence="9" id="KW-0472">Membrane</keyword>
<dbReference type="Pfam" id="PF00211">
    <property type="entry name" value="Guanylate_cyc"/>
    <property type="match status" value="1"/>
</dbReference>
<keyword evidence="6" id="KW-0547">Nucleotide-binding</keyword>
<evidence type="ECO:0000256" key="2">
    <source>
        <dbReference type="ARBA" id="ARBA00004479"/>
    </source>
</evidence>
<dbReference type="InterPro" id="IPR050401">
    <property type="entry name" value="Cyclic_nucleotide_synthase"/>
</dbReference>
<evidence type="ECO:0000256" key="17">
    <source>
        <dbReference type="SAM" id="SignalP"/>
    </source>
</evidence>
<feature type="signal peptide" evidence="17">
    <location>
        <begin position="1"/>
        <end position="25"/>
    </location>
</feature>
<dbReference type="PROSITE" id="PS50011">
    <property type="entry name" value="PROTEIN_KINASE_DOM"/>
    <property type="match status" value="1"/>
</dbReference>
<dbReference type="PANTHER" id="PTHR11920:SF474">
    <property type="entry name" value="RECEPTOR-TYPE GUANYLATE CYCLASE GYC76C"/>
    <property type="match status" value="1"/>
</dbReference>
<keyword evidence="12 14" id="KW-0456">Lyase</keyword>
<evidence type="ECO:0000256" key="15">
    <source>
        <dbReference type="RuleBase" id="RU003431"/>
    </source>
</evidence>
<evidence type="ECO:0000256" key="4">
    <source>
        <dbReference type="ARBA" id="ARBA00022692"/>
    </source>
</evidence>
<dbReference type="GO" id="GO:0005525">
    <property type="term" value="F:GTP binding"/>
    <property type="evidence" value="ECO:0007669"/>
    <property type="project" value="UniProtKB-KW"/>
</dbReference>
<dbReference type="GO" id="GO:0004383">
    <property type="term" value="F:guanylate cyclase activity"/>
    <property type="evidence" value="ECO:0007669"/>
    <property type="project" value="UniProtKB-EC"/>
</dbReference>
<dbReference type="Gene3D" id="1.10.510.10">
    <property type="entry name" value="Transferase(Phosphotransferase) domain 1"/>
    <property type="match status" value="1"/>
</dbReference>
<evidence type="ECO:0000256" key="16">
    <source>
        <dbReference type="SAM" id="MobiDB-lite"/>
    </source>
</evidence>
<evidence type="ECO:0000256" key="5">
    <source>
        <dbReference type="ARBA" id="ARBA00022729"/>
    </source>
</evidence>
<keyword evidence="8" id="KW-0342">GTP-binding</keyword>
<dbReference type="SUPFAM" id="SSF56112">
    <property type="entry name" value="Protein kinase-like (PK-like)"/>
    <property type="match status" value="1"/>
</dbReference>
<keyword evidence="21" id="KW-1185">Reference proteome</keyword>
<dbReference type="FunFam" id="1.10.510.10:FF:000420">
    <property type="entry name" value="Guanylate cyclase"/>
    <property type="match status" value="1"/>
</dbReference>
<evidence type="ECO:0000259" key="19">
    <source>
        <dbReference type="PROSITE" id="PS50125"/>
    </source>
</evidence>
<evidence type="ECO:0000256" key="13">
    <source>
        <dbReference type="ARBA" id="ARBA00023293"/>
    </source>
</evidence>
<evidence type="ECO:0000313" key="20">
    <source>
        <dbReference type="EMBL" id="KAG8190273.1"/>
    </source>
</evidence>
<dbReference type="EC" id="4.6.1.2" evidence="3 15"/>
<dbReference type="SUPFAM" id="SSF53822">
    <property type="entry name" value="Periplasmic binding protein-like I"/>
    <property type="match status" value="1"/>
</dbReference>
<dbReference type="SUPFAM" id="SSF55073">
    <property type="entry name" value="Nucleotide cyclase"/>
    <property type="match status" value="1"/>
</dbReference>
<gene>
    <name evidence="20" type="ORF">JTE90_025787</name>
</gene>
<dbReference type="FunFam" id="3.30.70.1230:FF:000004">
    <property type="entry name" value="Guanylate cyclase"/>
    <property type="match status" value="1"/>
</dbReference>
<proteinExistence type="inferred from homology"/>
<protein>
    <recommendedName>
        <fullName evidence="3 15">Guanylate cyclase</fullName>
        <ecNumber evidence="3 15">4.6.1.2</ecNumber>
    </recommendedName>
</protein>
<evidence type="ECO:0000256" key="1">
    <source>
        <dbReference type="ARBA" id="ARBA00001436"/>
    </source>
</evidence>
<dbReference type="Proteomes" id="UP000827092">
    <property type="component" value="Unassembled WGS sequence"/>
</dbReference>
<keyword evidence="13 15" id="KW-0141">cGMP biosynthesis</keyword>
<dbReference type="InterPro" id="IPR001245">
    <property type="entry name" value="Ser-Thr/Tyr_kinase_cat_dom"/>
</dbReference>
<accession>A0AAV6V2P5</accession>
<evidence type="ECO:0000313" key="21">
    <source>
        <dbReference type="Proteomes" id="UP000827092"/>
    </source>
</evidence>
<organism evidence="20 21">
    <name type="scientific">Oedothorax gibbosus</name>
    <dbReference type="NCBI Taxonomy" id="931172"/>
    <lineage>
        <taxon>Eukaryota</taxon>
        <taxon>Metazoa</taxon>
        <taxon>Ecdysozoa</taxon>
        <taxon>Arthropoda</taxon>
        <taxon>Chelicerata</taxon>
        <taxon>Arachnida</taxon>
        <taxon>Araneae</taxon>
        <taxon>Araneomorphae</taxon>
        <taxon>Entelegynae</taxon>
        <taxon>Araneoidea</taxon>
        <taxon>Linyphiidae</taxon>
        <taxon>Erigoninae</taxon>
        <taxon>Oedothorax</taxon>
    </lineage>
</organism>
<dbReference type="InterPro" id="IPR001828">
    <property type="entry name" value="ANF_lig-bd_rcpt"/>
</dbReference>
<dbReference type="GO" id="GO:0004016">
    <property type="term" value="F:adenylate cyclase activity"/>
    <property type="evidence" value="ECO:0007669"/>
    <property type="project" value="TreeGrafter"/>
</dbReference>
<evidence type="ECO:0000256" key="3">
    <source>
        <dbReference type="ARBA" id="ARBA00012202"/>
    </source>
</evidence>
<dbReference type="CDD" id="cd14042">
    <property type="entry name" value="PK_GC-A_B"/>
    <property type="match status" value="1"/>
</dbReference>
<feature type="domain" description="Guanylate cyclase" evidence="19">
    <location>
        <begin position="892"/>
        <end position="1022"/>
    </location>
</feature>
<dbReference type="InterPro" id="IPR000719">
    <property type="entry name" value="Prot_kinase_dom"/>
</dbReference>
<keyword evidence="10" id="KW-0675">Receptor</keyword>
<evidence type="ECO:0000259" key="18">
    <source>
        <dbReference type="PROSITE" id="PS50011"/>
    </source>
</evidence>
<dbReference type="GO" id="GO:0007168">
    <property type="term" value="P:receptor guanylyl cyclase signaling pathway"/>
    <property type="evidence" value="ECO:0007669"/>
    <property type="project" value="TreeGrafter"/>
</dbReference>
<evidence type="ECO:0000256" key="11">
    <source>
        <dbReference type="ARBA" id="ARBA00023180"/>
    </source>
</evidence>
<dbReference type="GO" id="GO:0004672">
    <property type="term" value="F:protein kinase activity"/>
    <property type="evidence" value="ECO:0007669"/>
    <property type="project" value="InterPro"/>
</dbReference>
<dbReference type="GO" id="GO:0001653">
    <property type="term" value="F:peptide receptor activity"/>
    <property type="evidence" value="ECO:0007669"/>
    <property type="project" value="TreeGrafter"/>
</dbReference>
<dbReference type="GO" id="GO:0005524">
    <property type="term" value="F:ATP binding"/>
    <property type="evidence" value="ECO:0007669"/>
    <property type="project" value="InterPro"/>
</dbReference>
<dbReference type="InterPro" id="IPR011009">
    <property type="entry name" value="Kinase-like_dom_sf"/>
</dbReference>
<dbReference type="Pfam" id="PF07714">
    <property type="entry name" value="PK_Tyr_Ser-Thr"/>
    <property type="match status" value="1"/>
</dbReference>
<dbReference type="InterPro" id="IPR028082">
    <property type="entry name" value="Peripla_BP_I"/>
</dbReference>
<dbReference type="Pfam" id="PF01094">
    <property type="entry name" value="ANF_receptor"/>
    <property type="match status" value="1"/>
</dbReference>
<dbReference type="CDD" id="cd07302">
    <property type="entry name" value="CHD"/>
    <property type="match status" value="1"/>
</dbReference>
<feature type="region of interest" description="Disordered" evidence="16">
    <location>
        <begin position="1321"/>
        <end position="1352"/>
    </location>
</feature>
<dbReference type="GO" id="GO:0035556">
    <property type="term" value="P:intracellular signal transduction"/>
    <property type="evidence" value="ECO:0007669"/>
    <property type="project" value="InterPro"/>
</dbReference>
<dbReference type="SMART" id="SM00044">
    <property type="entry name" value="CYCc"/>
    <property type="match status" value="1"/>
</dbReference>
<dbReference type="SMART" id="SM00220">
    <property type="entry name" value="S_TKc"/>
    <property type="match status" value="1"/>
</dbReference>
<evidence type="ECO:0000256" key="8">
    <source>
        <dbReference type="ARBA" id="ARBA00023134"/>
    </source>
</evidence>
<dbReference type="PROSITE" id="PS00452">
    <property type="entry name" value="GUANYLATE_CYCLASE_1"/>
    <property type="match status" value="1"/>
</dbReference>
<name>A0AAV6V2P5_9ARAC</name>
<keyword evidence="4" id="KW-0812">Transmembrane</keyword>
<evidence type="ECO:0000256" key="7">
    <source>
        <dbReference type="ARBA" id="ARBA00022989"/>
    </source>
</evidence>
<dbReference type="Gene3D" id="3.40.50.2300">
    <property type="match status" value="2"/>
</dbReference>
<dbReference type="InterPro" id="IPR029787">
    <property type="entry name" value="Nucleotide_cyclase"/>
</dbReference>
<comment type="similarity">
    <text evidence="14">Belongs to the adenylyl cyclase class-4/guanylyl cyclase family.</text>
</comment>
<keyword evidence="7" id="KW-1133">Transmembrane helix</keyword>
<dbReference type="PROSITE" id="PS50125">
    <property type="entry name" value="GUANYLATE_CYCLASE_2"/>
    <property type="match status" value="1"/>
</dbReference>
<dbReference type="PANTHER" id="PTHR11920">
    <property type="entry name" value="GUANYLYL CYCLASE"/>
    <property type="match status" value="1"/>
</dbReference>
<evidence type="ECO:0000256" key="10">
    <source>
        <dbReference type="ARBA" id="ARBA00023170"/>
    </source>
</evidence>
<comment type="caution">
    <text evidence="20">The sequence shown here is derived from an EMBL/GenBank/DDBJ whole genome shotgun (WGS) entry which is preliminary data.</text>
</comment>
<evidence type="ECO:0000256" key="12">
    <source>
        <dbReference type="ARBA" id="ARBA00023239"/>
    </source>
</evidence>
<dbReference type="GO" id="GO:0005886">
    <property type="term" value="C:plasma membrane"/>
    <property type="evidence" value="ECO:0007669"/>
    <property type="project" value="TreeGrafter"/>
</dbReference>
<dbReference type="Gene3D" id="3.30.70.1230">
    <property type="entry name" value="Nucleotide cyclase"/>
    <property type="match status" value="1"/>
</dbReference>
<comment type="subcellular location">
    <subcellularLocation>
        <location evidence="2">Membrane</location>
        <topology evidence="2">Single-pass type I membrane protein</topology>
    </subcellularLocation>
</comment>
<sequence>MSRQNSNPMSVLLVLLLVSVPACRSVNLTVGYLANIHGKNRQGHIISGAMTFAVKQVNEQKILPDNYTLEFIYEDTKGETLEGTNAVINMWRKGVVAFIGPENSCEVEATVAASLNLPMISYKCADSADKDDIANKDYRDHFARTYPPNTKVTSSVYELLRYYKWYKFSIVYESSEIYETVMRSLERGIREPFVINHRNSFKNTRICCYSKEQLNCCFNPFVKIVQNTSQDTRIYVFLGDTTDLGKLLTALHVRGLLATGNYMVIYIDIKKTYTKEFSLDYFRMHESGPTSEVVMMSAQSLLVLVTTPPRGNRYDEFQDKVRSYNQEEPFKFQNSLDGYRIHITPYASYLYDAVTLYADALAKALKNNTDPRNGKEIMRIFRDRTQYQSVTGAIMRIDRDGGAEGNYTVLSRQPTPENLKLKMQEGQPMSPYCMLPVGRFYAENKGELRFKLYGEIHWVNKDKPPVDEPPCGFDGSQCTASPDRAKEFVAAILGSILVISAFLAYMVYRNWKYEQEIDGLLWRLELADIQRCGQEGMGLAHSASKMSLVSHVSVESKMMEQIFTHTAVYKGTIIAVKQLRFSKKIVDISRKTKKEMKMMREMHNDNINQFIGACVDPNCVHVVTEYCSKGSLQDILENDDMKLDNMFIASLVFDLIKGLIFLHESDLKFHGNLKSSNCVVSSRWVLQVTDFGMHELRAAAETGSVAEHQYYRNLIWKAPELLRFPSVNPFGSQKGDVYAFGIILHEIIARQGPFGSSELTPREIVQRVKAEPSEDKEPFRPPLNDVQCQDYIVNAMKDAWNEKPDLRPDFQHLKQRLRKMREGMKSNIMDHMMAMMEKYAYNLEELVDERTVALVEEKKKTEALLHRMLPKSVANQLMRGEAVIPESFDAVTIYFSDIVGFTEMSATSTPMEVVSFLNDLYTVFDDIISHYDVYKVETIGDAYMVVSGLPIRNDDNHAGEIAFMALELLESIQTFKISHKPNQTLKLRVGMHTGPVCAGVVGLTMPRYCLFGDTVNTASRMESNGEALKIHISPECKVYLDKLGGFYTHERGLVKMKGKGEINTYWLVGHSKGPKKRTNSASDSYAPQPLFNLQRDENIRRRSPKLSDLGRRGSLALRRNSSFVTCLSEDQQLPPPSPSGSAVPVFLRLSSDSPRSPKRLSSFSRGGSLLKVRDPDAGSWYGNAGSASSCGELHNLDVAAEDAAVAPKLDPVVKKNKLGKTKLESIGSEDCDQEQTSRNGLINVDESLRPLLSSKDIKEDNNKIEVILPKNTATCDSKNNSFLKPPVLRIPSKKWRSCDEIILPKGSRTSLKDFFSGLLGSSKNHEDGNAKRLNNISMSRMTQDSVKEESPV</sequence>
<keyword evidence="11" id="KW-0325">Glycoprotein</keyword>